<dbReference type="RefSeq" id="WP_139624354.1">
    <property type="nucleotide sequence ID" value="NZ_VDMP01000027.1"/>
</dbReference>
<accession>A0A5C4VKP1</accession>
<reference evidence="2 3" key="1">
    <citation type="journal article" date="2016" name="Int. J. Syst. Evol. Microbiol.">
        <title>Nocardioides albidus sp. nov., an actinobacterium isolated from garden soil.</title>
        <authorList>
            <person name="Singh H."/>
            <person name="Du J."/>
            <person name="Trinh H."/>
            <person name="Won K."/>
            <person name="Yang J.E."/>
            <person name="Yin C."/>
            <person name="Kook M."/>
            <person name="Yi T.H."/>
        </authorList>
    </citation>
    <scope>NUCLEOTIDE SEQUENCE [LARGE SCALE GENOMIC DNA]</scope>
    <source>
        <strain evidence="2 3">CCTCC AB 2015297</strain>
    </source>
</reference>
<gene>
    <name evidence="2" type="ORF">FHP29_18425</name>
</gene>
<organism evidence="2 3">
    <name type="scientific">Nocardioides albidus</name>
    <dbReference type="NCBI Taxonomy" id="1517589"/>
    <lineage>
        <taxon>Bacteria</taxon>
        <taxon>Bacillati</taxon>
        <taxon>Actinomycetota</taxon>
        <taxon>Actinomycetes</taxon>
        <taxon>Propionibacteriales</taxon>
        <taxon>Nocardioidaceae</taxon>
        <taxon>Nocardioides</taxon>
    </lineage>
</organism>
<feature type="chain" id="PRO_5022826360" evidence="1">
    <location>
        <begin position="23"/>
        <end position="147"/>
    </location>
</feature>
<keyword evidence="3" id="KW-1185">Reference proteome</keyword>
<feature type="signal peptide" evidence="1">
    <location>
        <begin position="1"/>
        <end position="22"/>
    </location>
</feature>
<name>A0A5C4VKP1_9ACTN</name>
<evidence type="ECO:0000256" key="1">
    <source>
        <dbReference type="SAM" id="SignalP"/>
    </source>
</evidence>
<comment type="caution">
    <text evidence="2">The sequence shown here is derived from an EMBL/GenBank/DDBJ whole genome shotgun (WGS) entry which is preliminary data.</text>
</comment>
<dbReference type="Gene3D" id="2.60.40.2700">
    <property type="match status" value="1"/>
</dbReference>
<dbReference type="OrthoDB" id="5242130at2"/>
<dbReference type="Proteomes" id="UP000313231">
    <property type="component" value="Unassembled WGS sequence"/>
</dbReference>
<keyword evidence="1" id="KW-0732">Signal</keyword>
<sequence>MRRLLALALPFAGLGLPGAVPAADAVPAAAGPGSDGRIAFVDLREGNWDIYSINADGTDERRLTLVIAGRARVGRKLRLVRGASLSPPDAAATYRWHRNCKPIRRATEPGYRIRRKDLGTRLRLHATCTPPGGIPVTLVSNRKKVRR</sequence>
<protein>
    <submittedName>
        <fullName evidence="2">Uncharacterized protein</fullName>
    </submittedName>
</protein>
<dbReference type="EMBL" id="VDMP01000027">
    <property type="protein sequence ID" value="TNM36166.1"/>
    <property type="molecule type" value="Genomic_DNA"/>
</dbReference>
<evidence type="ECO:0000313" key="2">
    <source>
        <dbReference type="EMBL" id="TNM36166.1"/>
    </source>
</evidence>
<dbReference type="AlphaFoldDB" id="A0A5C4VKP1"/>
<evidence type="ECO:0000313" key="3">
    <source>
        <dbReference type="Proteomes" id="UP000313231"/>
    </source>
</evidence>
<proteinExistence type="predicted"/>